<name>A0ABT3LBQ7_9CYAN</name>
<evidence type="ECO:0000256" key="3">
    <source>
        <dbReference type="ARBA" id="ARBA00022741"/>
    </source>
</evidence>
<dbReference type="EMBL" id="JAIHOM010000212">
    <property type="protein sequence ID" value="MCW6038938.1"/>
    <property type="molecule type" value="Genomic_DNA"/>
</dbReference>
<keyword evidence="3" id="KW-0547">Nucleotide-binding</keyword>
<dbReference type="PROSITE" id="PS00211">
    <property type="entry name" value="ABC_TRANSPORTER_1"/>
    <property type="match status" value="1"/>
</dbReference>
<reference evidence="6 7" key="1">
    <citation type="submission" date="2021-08" db="EMBL/GenBank/DDBJ databases">
        <title>Draft genome sequence of Spirulina subsalsa with high tolerance to salinity and hype-accumulation of phycocyanin.</title>
        <authorList>
            <person name="Pei H."/>
            <person name="Jiang L."/>
        </authorList>
    </citation>
    <scope>NUCLEOTIDE SEQUENCE [LARGE SCALE GENOMIC DNA]</scope>
    <source>
        <strain evidence="6 7">FACHB-351</strain>
    </source>
</reference>
<dbReference type="InterPro" id="IPR017871">
    <property type="entry name" value="ABC_transporter-like_CS"/>
</dbReference>
<dbReference type="InterPro" id="IPR050153">
    <property type="entry name" value="Metal_Ion_Import_ABC"/>
</dbReference>
<comment type="similarity">
    <text evidence="1">Belongs to the ABC transporter superfamily.</text>
</comment>
<dbReference type="CDD" id="cd03235">
    <property type="entry name" value="ABC_Metallic_Cations"/>
    <property type="match status" value="1"/>
</dbReference>
<evidence type="ECO:0000313" key="7">
    <source>
        <dbReference type="Proteomes" id="UP001526426"/>
    </source>
</evidence>
<evidence type="ECO:0000256" key="4">
    <source>
        <dbReference type="ARBA" id="ARBA00022840"/>
    </source>
</evidence>
<proteinExistence type="inferred from homology"/>
<dbReference type="InterPro" id="IPR003439">
    <property type="entry name" value="ABC_transporter-like_ATP-bd"/>
</dbReference>
<keyword evidence="7" id="KW-1185">Reference proteome</keyword>
<protein>
    <submittedName>
        <fullName evidence="6">Metal ABC transporter ATP-binding protein</fullName>
    </submittedName>
</protein>
<dbReference type="InterPro" id="IPR027417">
    <property type="entry name" value="P-loop_NTPase"/>
</dbReference>
<dbReference type="SMART" id="SM00382">
    <property type="entry name" value="AAA"/>
    <property type="match status" value="1"/>
</dbReference>
<evidence type="ECO:0000259" key="5">
    <source>
        <dbReference type="PROSITE" id="PS50893"/>
    </source>
</evidence>
<dbReference type="SUPFAM" id="SSF52540">
    <property type="entry name" value="P-loop containing nucleoside triphosphate hydrolases"/>
    <property type="match status" value="1"/>
</dbReference>
<sequence length="239" mass="27363">MLVVRDLTVHYQGVCALERVNFSLESGQLVGVVGPNGAGKSTLLKSMLGLVTSQRGSIRYDGHPLIQQRQKVAYVPQRSQIDWNYPITVKNVVMLAQMQQQGFWQFPTRQARQMVKRALMQVDLWDLRDRHIRELSGGQQQRVFLARSLAQQANIFFFDEPFNGVDQKTKEIFYSILQELKEQNKTLLIVSHDLGDTLNYYDQLILINRSILATGLPKQVLTPENFYQAYGHPLNLLSA</sequence>
<dbReference type="Gene3D" id="3.40.50.300">
    <property type="entry name" value="P-loop containing nucleotide triphosphate hydrolases"/>
    <property type="match status" value="1"/>
</dbReference>
<dbReference type="InterPro" id="IPR003593">
    <property type="entry name" value="AAA+_ATPase"/>
</dbReference>
<dbReference type="Pfam" id="PF00005">
    <property type="entry name" value="ABC_tran"/>
    <property type="match status" value="1"/>
</dbReference>
<evidence type="ECO:0000256" key="2">
    <source>
        <dbReference type="ARBA" id="ARBA00022448"/>
    </source>
</evidence>
<feature type="domain" description="ABC transporter" evidence="5">
    <location>
        <begin position="2"/>
        <end position="233"/>
    </location>
</feature>
<dbReference type="PROSITE" id="PS50893">
    <property type="entry name" value="ABC_TRANSPORTER_2"/>
    <property type="match status" value="1"/>
</dbReference>
<dbReference type="Proteomes" id="UP001526426">
    <property type="component" value="Unassembled WGS sequence"/>
</dbReference>
<comment type="caution">
    <text evidence="6">The sequence shown here is derived from an EMBL/GenBank/DDBJ whole genome shotgun (WGS) entry which is preliminary data.</text>
</comment>
<dbReference type="PANTHER" id="PTHR42734:SF5">
    <property type="entry name" value="IRON TRANSPORT SYSTEM ATP-BINDING PROTEIN HI_0361-RELATED"/>
    <property type="match status" value="1"/>
</dbReference>
<dbReference type="RefSeq" id="WP_265266885.1">
    <property type="nucleotide sequence ID" value="NZ_JAIHOM010000212.1"/>
</dbReference>
<evidence type="ECO:0000256" key="1">
    <source>
        <dbReference type="ARBA" id="ARBA00005417"/>
    </source>
</evidence>
<dbReference type="GO" id="GO:0005524">
    <property type="term" value="F:ATP binding"/>
    <property type="evidence" value="ECO:0007669"/>
    <property type="project" value="UniProtKB-KW"/>
</dbReference>
<keyword evidence="2" id="KW-0813">Transport</keyword>
<organism evidence="6 7">
    <name type="scientific">Spirulina subsalsa FACHB-351</name>
    <dbReference type="NCBI Taxonomy" id="234711"/>
    <lineage>
        <taxon>Bacteria</taxon>
        <taxon>Bacillati</taxon>
        <taxon>Cyanobacteriota</taxon>
        <taxon>Cyanophyceae</taxon>
        <taxon>Spirulinales</taxon>
        <taxon>Spirulinaceae</taxon>
        <taxon>Spirulina</taxon>
    </lineage>
</organism>
<dbReference type="PANTHER" id="PTHR42734">
    <property type="entry name" value="METAL TRANSPORT SYSTEM ATP-BINDING PROTEIN TM_0124-RELATED"/>
    <property type="match status" value="1"/>
</dbReference>
<evidence type="ECO:0000313" key="6">
    <source>
        <dbReference type="EMBL" id="MCW6038938.1"/>
    </source>
</evidence>
<gene>
    <name evidence="6" type="ORF">K4A83_22175</name>
</gene>
<accession>A0ABT3LBQ7</accession>
<keyword evidence="4 6" id="KW-0067">ATP-binding</keyword>